<dbReference type="Proteomes" id="UP000547976">
    <property type="component" value="Unassembled WGS sequence"/>
</dbReference>
<keyword evidence="2" id="KW-0663">Pyridoxal phosphate</keyword>
<dbReference type="Gene3D" id="3.90.1150.10">
    <property type="entry name" value="Aspartate Aminotransferase, domain 1"/>
    <property type="match status" value="1"/>
</dbReference>
<comment type="cofactor">
    <cofactor evidence="1">
        <name>pyridoxal 5'-phosphate</name>
        <dbReference type="ChEBI" id="CHEBI:597326"/>
    </cofactor>
</comment>
<dbReference type="Gene3D" id="3.40.640.10">
    <property type="entry name" value="Type I PLP-dependent aspartate aminotransferase-like (Major domain)"/>
    <property type="match status" value="1"/>
</dbReference>
<reference evidence="4 5" key="1">
    <citation type="submission" date="2020-05" db="EMBL/GenBank/DDBJ databases">
        <title>Identification and distribution of gene clusters putatively required for synthesis of sphingolipid metabolism inhibitors in phylogenetically diverse species of the filamentous fungus Fusarium.</title>
        <authorList>
            <person name="Kim H.-S."/>
            <person name="Busman M."/>
            <person name="Brown D.W."/>
            <person name="Divon H."/>
            <person name="Uhlig S."/>
            <person name="Proctor R.H."/>
        </authorList>
    </citation>
    <scope>NUCLEOTIDE SEQUENCE [LARGE SCALE GENOMIC DNA]</scope>
    <source>
        <strain evidence="4 5">NRRL 66333</strain>
    </source>
</reference>
<dbReference type="GO" id="GO:0019346">
    <property type="term" value="P:transsulfuration"/>
    <property type="evidence" value="ECO:0007669"/>
    <property type="project" value="InterPro"/>
</dbReference>
<dbReference type="AlphaFoldDB" id="A0A8H5PED3"/>
<keyword evidence="3" id="KW-1133">Transmembrane helix</keyword>
<evidence type="ECO:0000256" key="1">
    <source>
        <dbReference type="ARBA" id="ARBA00001933"/>
    </source>
</evidence>
<dbReference type="InterPro" id="IPR054542">
    <property type="entry name" value="Cys_met_metab_PP"/>
</dbReference>
<evidence type="ECO:0000256" key="3">
    <source>
        <dbReference type="SAM" id="Phobius"/>
    </source>
</evidence>
<dbReference type="GO" id="GO:0030170">
    <property type="term" value="F:pyridoxal phosphate binding"/>
    <property type="evidence" value="ECO:0007669"/>
    <property type="project" value="InterPro"/>
</dbReference>
<dbReference type="GeneID" id="59322373"/>
<dbReference type="InterPro" id="IPR015421">
    <property type="entry name" value="PyrdxlP-dep_Trfase_major"/>
</dbReference>
<comment type="caution">
    <text evidence="4">The sequence shown here is derived from an EMBL/GenBank/DDBJ whole genome shotgun (WGS) entry which is preliminary data.</text>
</comment>
<dbReference type="GO" id="GO:0005737">
    <property type="term" value="C:cytoplasm"/>
    <property type="evidence" value="ECO:0007669"/>
    <property type="project" value="TreeGrafter"/>
</dbReference>
<dbReference type="EMBL" id="JAAOAV010000137">
    <property type="protein sequence ID" value="KAF5595271.1"/>
    <property type="molecule type" value="Genomic_DNA"/>
</dbReference>
<keyword evidence="3" id="KW-0472">Membrane</keyword>
<dbReference type="Pfam" id="PF01053">
    <property type="entry name" value="Cys_Met_Meta_PP"/>
    <property type="match status" value="1"/>
</dbReference>
<dbReference type="InterPro" id="IPR015424">
    <property type="entry name" value="PyrdxlP-dep_Trfase"/>
</dbReference>
<evidence type="ECO:0000313" key="4">
    <source>
        <dbReference type="EMBL" id="KAF5595271.1"/>
    </source>
</evidence>
<organism evidence="4 5">
    <name type="scientific">Gibberella subglutinans</name>
    <name type="common">Fusarium subglutinans</name>
    <dbReference type="NCBI Taxonomy" id="42677"/>
    <lineage>
        <taxon>Eukaryota</taxon>
        <taxon>Fungi</taxon>
        <taxon>Dikarya</taxon>
        <taxon>Ascomycota</taxon>
        <taxon>Pezizomycotina</taxon>
        <taxon>Sordariomycetes</taxon>
        <taxon>Hypocreomycetidae</taxon>
        <taxon>Hypocreales</taxon>
        <taxon>Nectriaceae</taxon>
        <taxon>Fusarium</taxon>
        <taxon>Fusarium fujikuroi species complex</taxon>
    </lineage>
</organism>
<proteinExistence type="predicted"/>
<dbReference type="SUPFAM" id="SSF53383">
    <property type="entry name" value="PLP-dependent transferases"/>
    <property type="match status" value="1"/>
</dbReference>
<dbReference type="FunFam" id="3.40.640.10:FF:000072">
    <property type="entry name" value="Putative cystathionine beta-lyase"/>
    <property type="match status" value="1"/>
</dbReference>
<dbReference type="InterPro" id="IPR015422">
    <property type="entry name" value="PyrdxlP-dep_Trfase_small"/>
</dbReference>
<keyword evidence="4" id="KW-0456">Lyase</keyword>
<keyword evidence="3" id="KW-0812">Transmembrane</keyword>
<dbReference type="RefSeq" id="XP_036535313.1">
    <property type="nucleotide sequence ID" value="XM_036687655.1"/>
</dbReference>
<dbReference type="PANTHER" id="PTHR11808">
    <property type="entry name" value="TRANS-SULFURATION ENZYME FAMILY MEMBER"/>
    <property type="match status" value="1"/>
</dbReference>
<name>A0A8H5PED3_GIBSU</name>
<evidence type="ECO:0000256" key="2">
    <source>
        <dbReference type="ARBA" id="ARBA00022898"/>
    </source>
</evidence>
<dbReference type="InterPro" id="IPR000277">
    <property type="entry name" value="Cys/Met-Metab_PyrdxlP-dep_enz"/>
</dbReference>
<dbReference type="PROSITE" id="PS00868">
    <property type="entry name" value="CYS_MET_METAB_PP"/>
    <property type="match status" value="1"/>
</dbReference>
<sequence>MWSVPTKPTACTLASRRYYDKDGRNDADKCIKGPFEPSLQRSQDQLTIIFSPQNLFIKYFTLLSFFFFFFFFFFFSSTNISISEHLSGFDRCCEDQGSDCDFPGRAAALGQEMRAVKHVEIKTALANNQDMGICSGKEINFGHLWKTELKNLGVGTDSLDEERKKLNIAVEAAAGAYVTAKMASGPNITAIRKDIHSVHKQIESPVDYLRCEIRTSTLANNTMNMDVQYFSFDSNSQNSAAHSAQIASYVSGTVTLVLSVSCPHKNASIVSSFVLHVDKAIKVWNHLFPGSKLDSTSGLSMMNCPMNGSQEDKEKFSIISGVAYGSSFVGMVQVLNTTSSTASESMEATASQMQPTMNVGAWFAKSEGKVGIDSNFASNVKNLLSQQNIKSHVTVLSMGVIPSMIAHDIATAVSKFNEFDPSSNMANVAAMQNGVSPGGLFGKGYTGTFGIPINYYLKNSDQKMLAQMWAATYCPGEFMAIKDDDTEGKGPAEEDPKVKLRVLHKPELRKLGLWDIRDQLPHDKQKFSLAERKFTSPETKITGTLDICCIDYNNPILWDVSTSSRQFGAGVFRFKPEDLEMMEENGFQSSKYFSMKEEKLLENYVKEQMLMLAHGFSSIVYLIEYNLQADFKSRIFSLDNMECSVPFFLFLISLSDKEDPDITGTSTDTFNMASNNFVLTAEAHSEALPKFHFSTQAVHADDFVSPHRAIAPALHSAVNYRYARNPDDLVEMENDDPNAPFDSHVYSRYTAPNYSRLEIVLKTLFKNPVVSYSCGVAAFHSMLIAINPKKIFISDGYHGVHAVIELMTKLNGLKKLSLDDLDQAGPGDMIHIETPLNPTGEARNLAFFSKKAKEAGALLTVDATLAPPPLQDPILFGADLVMHSGTKYIGGHSDMLCGIVIVSPQQVKSGLEQTLRDERMVLGNVMGSLEGWLGIRSLRTLHLRVMRQSQTAEALVSWLNTGLADSSSVIGRIVHKIAHSSIQHDAEWLKGQMPGGHSPVFSLWLKNPEHAKRLPSKLFIFQHATSLGGVESLCEWRAMSSRGEDQRMLRISTGVEDLEDLKGDLMQAFEALLTEFP</sequence>
<dbReference type="OrthoDB" id="3512640at2759"/>
<protein>
    <submittedName>
        <fullName evidence="4">Cystathionine beta-lyase</fullName>
    </submittedName>
</protein>
<accession>A0A8H5PED3</accession>
<evidence type="ECO:0000313" key="5">
    <source>
        <dbReference type="Proteomes" id="UP000547976"/>
    </source>
</evidence>
<keyword evidence="5" id="KW-1185">Reference proteome</keyword>
<feature type="transmembrane region" description="Helical" evidence="3">
    <location>
        <begin position="55"/>
        <end position="75"/>
    </location>
</feature>
<dbReference type="GO" id="GO:0016846">
    <property type="term" value="F:carbon-sulfur lyase activity"/>
    <property type="evidence" value="ECO:0007669"/>
    <property type="project" value="TreeGrafter"/>
</dbReference>
<gene>
    <name evidence="4" type="ORF">FSUBG_9171</name>
</gene>
<dbReference type="FunFam" id="3.90.1150.10:FF:000066">
    <property type="entry name" value="Putative cystathionine beta-lyase"/>
    <property type="match status" value="1"/>
</dbReference>
<dbReference type="PANTHER" id="PTHR11808:SF35">
    <property type="entry name" value="CYSTATHIONINE GAMMA-SYNTHASE (AFU_ORTHOLOGUE AFUA_7G01590)"/>
    <property type="match status" value="1"/>
</dbReference>